<proteinExistence type="predicted"/>
<keyword evidence="1" id="KW-1133">Transmembrane helix</keyword>
<feature type="transmembrane region" description="Helical" evidence="1">
    <location>
        <begin position="61"/>
        <end position="83"/>
    </location>
</feature>
<gene>
    <name evidence="2" type="ORF">Acy02nite_07250</name>
</gene>
<accession>A0A919IBQ7</accession>
<evidence type="ECO:0000313" key="3">
    <source>
        <dbReference type="Proteomes" id="UP000619479"/>
    </source>
</evidence>
<organism evidence="2 3">
    <name type="scientific">Actinoplanes cyaneus</name>
    <dbReference type="NCBI Taxonomy" id="52696"/>
    <lineage>
        <taxon>Bacteria</taxon>
        <taxon>Bacillati</taxon>
        <taxon>Actinomycetota</taxon>
        <taxon>Actinomycetes</taxon>
        <taxon>Micromonosporales</taxon>
        <taxon>Micromonosporaceae</taxon>
        <taxon>Actinoplanes</taxon>
    </lineage>
</organism>
<evidence type="ECO:0000256" key="1">
    <source>
        <dbReference type="SAM" id="Phobius"/>
    </source>
</evidence>
<evidence type="ECO:0000313" key="2">
    <source>
        <dbReference type="EMBL" id="GID62844.1"/>
    </source>
</evidence>
<dbReference type="RefSeq" id="WP_203738307.1">
    <property type="nucleotide sequence ID" value="NZ_BAAAUC010000030.1"/>
</dbReference>
<feature type="transmembrane region" description="Helical" evidence="1">
    <location>
        <begin position="12"/>
        <end position="41"/>
    </location>
</feature>
<dbReference type="EMBL" id="BOMH01000004">
    <property type="protein sequence ID" value="GID62844.1"/>
    <property type="molecule type" value="Genomic_DNA"/>
</dbReference>
<dbReference type="Proteomes" id="UP000619479">
    <property type="component" value="Unassembled WGS sequence"/>
</dbReference>
<comment type="caution">
    <text evidence="2">The sequence shown here is derived from an EMBL/GenBank/DDBJ whole genome shotgun (WGS) entry which is preliminary data.</text>
</comment>
<sequence>MHNFGFALDGAWRVLVAGLVLGAGLPVLFALGIRSLAWGAGEASVNSSGVTAGTRRPLGTALGYLLFAIVVAGVLLGLTFIVASGFGNKLSFEHIYPTIVPK</sequence>
<name>A0A919IBQ7_9ACTN</name>
<keyword evidence="1" id="KW-0472">Membrane</keyword>
<dbReference type="AlphaFoldDB" id="A0A919IBQ7"/>
<protein>
    <submittedName>
        <fullName evidence="2">Uncharacterized protein</fullName>
    </submittedName>
</protein>
<reference evidence="2" key="1">
    <citation type="submission" date="2021-01" db="EMBL/GenBank/DDBJ databases">
        <title>Whole genome shotgun sequence of Actinoplanes cyaneus NBRC 14990.</title>
        <authorList>
            <person name="Komaki H."/>
            <person name="Tamura T."/>
        </authorList>
    </citation>
    <scope>NUCLEOTIDE SEQUENCE</scope>
    <source>
        <strain evidence="2">NBRC 14990</strain>
    </source>
</reference>
<keyword evidence="1" id="KW-0812">Transmembrane</keyword>
<keyword evidence="3" id="KW-1185">Reference proteome</keyword>